<organism evidence="1">
    <name type="scientific">Intestinibacter bartlettii</name>
    <dbReference type="NCBI Taxonomy" id="261299"/>
    <lineage>
        <taxon>Bacteria</taxon>
        <taxon>Bacillati</taxon>
        <taxon>Bacillota</taxon>
        <taxon>Clostridia</taxon>
        <taxon>Peptostreptococcales</taxon>
        <taxon>Peptostreptococcaceae</taxon>
        <taxon>Intestinibacter</taxon>
    </lineage>
</organism>
<dbReference type="InterPro" id="IPR025534">
    <property type="entry name" value="DUF4420"/>
</dbReference>
<evidence type="ECO:0000313" key="1">
    <source>
        <dbReference type="EMBL" id="VYT67752.1"/>
    </source>
</evidence>
<sequence length="314" mass="37120">MNRELVEKFDLGKRDNSFRRINEYHSIDIFIGYDIQGNPTIAIRGKRNKHKIISTKYIEVRIGNENDNLALLSFSLLDMSMFNIFIQFCDDIIYSTLNDKIETVLDKVIDRWESWKRMFKNINREILSEQSIKGLIGELLFLDKYMIERYGSNIAIKSWTGAQLAYKDFEIEDLWYEIKTVTSNALTVKISSIQQLDSELEGYLIVINLDKNNNIKNTVSLNYLVERIKEKILNIDDRFLFLSKLSEIGYEYNDQYNNYNYILKDINFYMVKDDFPKIKKSDLKKGIVNTNYEISLQYIDKFVKEVDVYGFEGI</sequence>
<dbReference type="RefSeq" id="WP_024047669.1">
    <property type="nucleotide sequence ID" value="NZ_CACRUE010000006.1"/>
</dbReference>
<dbReference type="EMBL" id="CACRUE010000006">
    <property type="protein sequence ID" value="VYT67752.1"/>
    <property type="molecule type" value="Genomic_DNA"/>
</dbReference>
<proteinExistence type="predicted"/>
<evidence type="ECO:0008006" key="2">
    <source>
        <dbReference type="Google" id="ProtNLM"/>
    </source>
</evidence>
<accession>A0A6N2YR38</accession>
<gene>
    <name evidence="1" type="ORF">IBLFYP30_00892</name>
</gene>
<dbReference type="AlphaFoldDB" id="A0A6N2YR38"/>
<reference evidence="1" key="1">
    <citation type="submission" date="2019-11" db="EMBL/GenBank/DDBJ databases">
        <authorList>
            <person name="Feng L."/>
        </authorList>
    </citation>
    <scope>NUCLEOTIDE SEQUENCE</scope>
    <source>
        <strain evidence="1">IbartlettiiLFYP30</strain>
    </source>
</reference>
<name>A0A6N2YR38_9FIRM</name>
<protein>
    <recommendedName>
        <fullName evidence="2">PD-(D/E)XK motif protein</fullName>
    </recommendedName>
</protein>
<dbReference type="Pfam" id="PF14390">
    <property type="entry name" value="DUF4420"/>
    <property type="match status" value="1"/>
</dbReference>